<comment type="caution">
    <text evidence="22">The sequence shown here is derived from an EMBL/GenBank/DDBJ whole genome shotgun (WGS) entry which is preliminary data.</text>
</comment>
<evidence type="ECO:0000259" key="20">
    <source>
        <dbReference type="PROSITE" id="PS50112"/>
    </source>
</evidence>
<evidence type="ECO:0000313" key="22">
    <source>
        <dbReference type="EMBL" id="CAG9179953.1"/>
    </source>
</evidence>
<dbReference type="SUPFAM" id="SSF47226">
    <property type="entry name" value="Histidine-containing phosphotransfer domain, HPT domain"/>
    <property type="match status" value="1"/>
</dbReference>
<evidence type="ECO:0000256" key="5">
    <source>
        <dbReference type="ARBA" id="ARBA00022519"/>
    </source>
</evidence>
<dbReference type="SMART" id="SM00388">
    <property type="entry name" value="HisKA"/>
    <property type="match status" value="1"/>
</dbReference>
<keyword evidence="9 22" id="KW-0418">Kinase</keyword>
<dbReference type="PROSITE" id="PS50109">
    <property type="entry name" value="HIS_KIN"/>
    <property type="match status" value="1"/>
</dbReference>
<dbReference type="CDD" id="cd16922">
    <property type="entry name" value="HATPase_EvgS-ArcB-TorS-like"/>
    <property type="match status" value="1"/>
</dbReference>
<keyword evidence="7 22" id="KW-0808">Transferase</keyword>
<keyword evidence="4" id="KW-1003">Cell membrane</keyword>
<keyword evidence="17" id="KW-0732">Signal</keyword>
<gene>
    <name evidence="22" type="primary">rcsC_15</name>
    <name evidence="22" type="ORF">LMG21510_03944</name>
</gene>
<dbReference type="NCBIfam" id="TIGR00229">
    <property type="entry name" value="sensory_box"/>
    <property type="match status" value="1"/>
</dbReference>
<reference evidence="22 23" key="1">
    <citation type="submission" date="2021-08" db="EMBL/GenBank/DDBJ databases">
        <authorList>
            <person name="Peeters C."/>
        </authorList>
    </citation>
    <scope>NUCLEOTIDE SEQUENCE [LARGE SCALE GENOMIC DNA]</scope>
    <source>
        <strain evidence="22 23">LMG 21510</strain>
    </source>
</reference>
<dbReference type="SUPFAM" id="SSF47384">
    <property type="entry name" value="Homodimeric domain of signal transducing histidine kinase"/>
    <property type="match status" value="1"/>
</dbReference>
<dbReference type="CDD" id="cd00130">
    <property type="entry name" value="PAS"/>
    <property type="match status" value="1"/>
</dbReference>
<dbReference type="PANTHER" id="PTHR43047:SF78">
    <property type="entry name" value="SENSORY_REGULATORY PROTEIN RPFC"/>
    <property type="match status" value="1"/>
</dbReference>
<keyword evidence="10" id="KW-0547">Nucleotide-binding</keyword>
<dbReference type="Pfam" id="PF02518">
    <property type="entry name" value="HATPase_c"/>
    <property type="match status" value="1"/>
</dbReference>
<feature type="domain" description="PAS" evidence="20">
    <location>
        <begin position="155"/>
        <end position="195"/>
    </location>
</feature>
<dbReference type="Gene3D" id="1.10.287.130">
    <property type="match status" value="1"/>
</dbReference>
<dbReference type="Pfam" id="PF01627">
    <property type="entry name" value="Hpt"/>
    <property type="match status" value="1"/>
</dbReference>
<dbReference type="InterPro" id="IPR013656">
    <property type="entry name" value="PAS_4"/>
</dbReference>
<evidence type="ECO:0000259" key="18">
    <source>
        <dbReference type="PROSITE" id="PS50109"/>
    </source>
</evidence>
<dbReference type="Gene3D" id="1.20.120.160">
    <property type="entry name" value="HPT domain"/>
    <property type="match status" value="1"/>
</dbReference>
<keyword evidence="13 16" id="KW-0472">Membrane</keyword>
<evidence type="ECO:0000256" key="6">
    <source>
        <dbReference type="ARBA" id="ARBA00022553"/>
    </source>
</evidence>
<evidence type="ECO:0000256" key="2">
    <source>
        <dbReference type="ARBA" id="ARBA00004429"/>
    </source>
</evidence>
<dbReference type="PROSITE" id="PS50894">
    <property type="entry name" value="HPT"/>
    <property type="match status" value="1"/>
</dbReference>
<evidence type="ECO:0000259" key="21">
    <source>
        <dbReference type="PROSITE" id="PS50894"/>
    </source>
</evidence>
<keyword evidence="12" id="KW-0902">Two-component regulatory system</keyword>
<protein>
    <recommendedName>
        <fullName evidence="3">histidine kinase</fullName>
        <ecNumber evidence="3">2.7.13.3</ecNumber>
    </recommendedName>
</protein>
<evidence type="ECO:0000256" key="15">
    <source>
        <dbReference type="PROSITE-ProRule" id="PRU00169"/>
    </source>
</evidence>
<dbReference type="Gene3D" id="3.30.565.10">
    <property type="entry name" value="Histidine kinase-like ATPase, C-terminal domain"/>
    <property type="match status" value="1"/>
</dbReference>
<keyword evidence="23" id="KW-1185">Reference proteome</keyword>
<evidence type="ECO:0000256" key="8">
    <source>
        <dbReference type="ARBA" id="ARBA00022692"/>
    </source>
</evidence>
<dbReference type="SUPFAM" id="SSF52172">
    <property type="entry name" value="CheY-like"/>
    <property type="match status" value="1"/>
</dbReference>
<feature type="domain" description="Histidine kinase" evidence="18">
    <location>
        <begin position="285"/>
        <end position="504"/>
    </location>
</feature>
<dbReference type="Proteomes" id="UP000721236">
    <property type="component" value="Unassembled WGS sequence"/>
</dbReference>
<feature type="modified residue" description="4-aspartylphosphate" evidence="15">
    <location>
        <position position="579"/>
    </location>
</feature>
<feature type="transmembrane region" description="Helical" evidence="16">
    <location>
        <begin position="109"/>
        <end position="131"/>
    </location>
</feature>
<dbReference type="PROSITE" id="PS50110">
    <property type="entry name" value="RESPONSE_REGULATORY"/>
    <property type="match status" value="1"/>
</dbReference>
<evidence type="ECO:0000256" key="10">
    <source>
        <dbReference type="ARBA" id="ARBA00022840"/>
    </source>
</evidence>
<dbReference type="InterPro" id="IPR011006">
    <property type="entry name" value="CheY-like_superfamily"/>
</dbReference>
<dbReference type="PROSITE" id="PS50112">
    <property type="entry name" value="PAS"/>
    <property type="match status" value="1"/>
</dbReference>
<dbReference type="InterPro" id="IPR036641">
    <property type="entry name" value="HPT_dom_sf"/>
</dbReference>
<sequence length="770" mass="83057">MHSEQRRSSAAACCAAAVCVALLPGQMARAATRGGPAPAHAAPPPAMTTTSVALRYGDDKVVMPLRREASLAGARIAARQGNGDALPALPAAAFPRPPELLAGMSLRAWLMWAVLMLAVSAVALLAALFALRRRGRHLTRATRTLRVCMAFDAALFEGLPDPIYLCDGSARLIGCNTAYERFLGICRDQLLGKTLNQADARTSAIPAEVAMAIRQEDQRMLASRRPIRCGHSWRSGDREIRVRHWSRPLIAADGGVAGMMGGFVDISPAADCADAGIAQPSALAMAGHEIRTPLQALIGILDMLLRQHGLRGGVRRQLATAHGAARALLGLVDDMLAIARTGERGPAIRPEAVHVGSLLWEAVRMYRPMATDKGLRLNAHAAPMPHRHLADPARLRQILANLIGNAIKFSAQGEISIALEHCGETAQGDRLRLTVRDQGMGIDRTELPRLFEPFFRAATARGIPGTGLGLPMARQLARQMGGDLEVDSEPGVGTVATLSLVLPRHAGPCQRARRHAARRPAQRAVRLRVMVIDDHDVCRLLLARQLRYLGHEAIFASDGAQALGLAQSRREELDALVIDCNMPVVDGFEAVRRWRALERRHHWPRKPVIGYTADPSPENEASARQAGMDACLVKPVDIEQLGRLLLRLASGRACHAPCATPVDLGVARARGRDRLRELLQSTNAADLRSLQEAVRDADWHAFGSALHRIKGAARMAACERVARCCHALELALRRHDTAALANGVAQLSRALRAWTDVPCGTGAANATSRR</sequence>
<feature type="signal peptide" evidence="17">
    <location>
        <begin position="1"/>
        <end position="30"/>
    </location>
</feature>
<evidence type="ECO:0000256" key="12">
    <source>
        <dbReference type="ARBA" id="ARBA00023012"/>
    </source>
</evidence>
<feature type="domain" description="HPt" evidence="21">
    <location>
        <begin position="668"/>
        <end position="754"/>
    </location>
</feature>
<evidence type="ECO:0000256" key="11">
    <source>
        <dbReference type="ARBA" id="ARBA00022989"/>
    </source>
</evidence>
<dbReference type="SUPFAM" id="SSF55785">
    <property type="entry name" value="PYP-like sensor domain (PAS domain)"/>
    <property type="match status" value="1"/>
</dbReference>
<dbReference type="Gene3D" id="3.30.450.20">
    <property type="entry name" value="PAS domain"/>
    <property type="match status" value="1"/>
</dbReference>
<dbReference type="InterPro" id="IPR003594">
    <property type="entry name" value="HATPase_dom"/>
</dbReference>
<dbReference type="CDD" id="cd00082">
    <property type="entry name" value="HisKA"/>
    <property type="match status" value="1"/>
</dbReference>
<organism evidence="22 23">
    <name type="scientific">Cupriavidus respiraculi</name>
    <dbReference type="NCBI Taxonomy" id="195930"/>
    <lineage>
        <taxon>Bacteria</taxon>
        <taxon>Pseudomonadati</taxon>
        <taxon>Pseudomonadota</taxon>
        <taxon>Betaproteobacteria</taxon>
        <taxon>Burkholderiales</taxon>
        <taxon>Burkholderiaceae</taxon>
        <taxon>Cupriavidus</taxon>
    </lineage>
</organism>
<evidence type="ECO:0000256" key="7">
    <source>
        <dbReference type="ARBA" id="ARBA00022679"/>
    </source>
</evidence>
<dbReference type="PANTHER" id="PTHR43047">
    <property type="entry name" value="TWO-COMPONENT HISTIDINE PROTEIN KINASE"/>
    <property type="match status" value="1"/>
</dbReference>
<dbReference type="InterPro" id="IPR000014">
    <property type="entry name" value="PAS"/>
</dbReference>
<dbReference type="InterPro" id="IPR008207">
    <property type="entry name" value="Sig_transdc_His_kin_Hpt_dom"/>
</dbReference>
<evidence type="ECO:0000256" key="1">
    <source>
        <dbReference type="ARBA" id="ARBA00000085"/>
    </source>
</evidence>
<feature type="modified residue" description="Phosphohistidine" evidence="14">
    <location>
        <position position="707"/>
    </location>
</feature>
<comment type="subcellular location">
    <subcellularLocation>
        <location evidence="2">Cell inner membrane</location>
        <topology evidence="2">Multi-pass membrane protein</topology>
    </subcellularLocation>
</comment>
<keyword evidence="8 16" id="KW-0812">Transmembrane</keyword>
<dbReference type="Pfam" id="PF00072">
    <property type="entry name" value="Response_reg"/>
    <property type="match status" value="1"/>
</dbReference>
<dbReference type="GO" id="GO:0004673">
    <property type="term" value="F:protein histidine kinase activity"/>
    <property type="evidence" value="ECO:0007669"/>
    <property type="project" value="UniProtKB-EC"/>
</dbReference>
<evidence type="ECO:0000256" key="13">
    <source>
        <dbReference type="ARBA" id="ARBA00023136"/>
    </source>
</evidence>
<evidence type="ECO:0000256" key="4">
    <source>
        <dbReference type="ARBA" id="ARBA00022475"/>
    </source>
</evidence>
<feature type="chain" id="PRO_5045430135" description="histidine kinase" evidence="17">
    <location>
        <begin position="31"/>
        <end position="770"/>
    </location>
</feature>
<dbReference type="InterPro" id="IPR036890">
    <property type="entry name" value="HATPase_C_sf"/>
</dbReference>
<dbReference type="InterPro" id="IPR036097">
    <property type="entry name" value="HisK_dim/P_sf"/>
</dbReference>
<feature type="domain" description="Response regulatory" evidence="19">
    <location>
        <begin position="528"/>
        <end position="649"/>
    </location>
</feature>
<dbReference type="InterPro" id="IPR035965">
    <property type="entry name" value="PAS-like_dom_sf"/>
</dbReference>
<keyword evidence="6 15" id="KW-0597">Phosphoprotein</keyword>
<dbReference type="InterPro" id="IPR005467">
    <property type="entry name" value="His_kinase_dom"/>
</dbReference>
<dbReference type="SUPFAM" id="SSF55874">
    <property type="entry name" value="ATPase domain of HSP90 chaperone/DNA topoisomerase II/histidine kinase"/>
    <property type="match status" value="1"/>
</dbReference>
<proteinExistence type="predicted"/>
<dbReference type="Gene3D" id="3.40.50.2300">
    <property type="match status" value="1"/>
</dbReference>
<dbReference type="InterPro" id="IPR003661">
    <property type="entry name" value="HisK_dim/P_dom"/>
</dbReference>
<dbReference type="Pfam" id="PF08448">
    <property type="entry name" value="PAS_4"/>
    <property type="match status" value="1"/>
</dbReference>
<name>A0ABN7Z1V5_9BURK</name>
<evidence type="ECO:0000256" key="16">
    <source>
        <dbReference type="SAM" id="Phobius"/>
    </source>
</evidence>
<evidence type="ECO:0000259" key="19">
    <source>
        <dbReference type="PROSITE" id="PS50110"/>
    </source>
</evidence>
<dbReference type="EMBL" id="CAJZAH010000004">
    <property type="protein sequence ID" value="CAG9179953.1"/>
    <property type="molecule type" value="Genomic_DNA"/>
</dbReference>
<evidence type="ECO:0000256" key="17">
    <source>
        <dbReference type="SAM" id="SignalP"/>
    </source>
</evidence>
<keyword evidence="10" id="KW-0067">ATP-binding</keyword>
<evidence type="ECO:0000256" key="3">
    <source>
        <dbReference type="ARBA" id="ARBA00012438"/>
    </source>
</evidence>
<dbReference type="EC" id="2.7.13.3" evidence="3"/>
<dbReference type="PRINTS" id="PR00344">
    <property type="entry name" value="BCTRLSENSOR"/>
</dbReference>
<dbReference type="SMART" id="SM00387">
    <property type="entry name" value="HATPase_c"/>
    <property type="match status" value="1"/>
</dbReference>
<dbReference type="SMART" id="SM00448">
    <property type="entry name" value="REC"/>
    <property type="match status" value="1"/>
</dbReference>
<comment type="catalytic activity">
    <reaction evidence="1">
        <text>ATP + protein L-histidine = ADP + protein N-phospho-L-histidine.</text>
        <dbReference type="EC" id="2.7.13.3"/>
    </reaction>
</comment>
<dbReference type="CDD" id="cd00088">
    <property type="entry name" value="HPT"/>
    <property type="match status" value="1"/>
</dbReference>
<dbReference type="Pfam" id="PF00512">
    <property type="entry name" value="HisKA"/>
    <property type="match status" value="1"/>
</dbReference>
<dbReference type="SMART" id="SM00091">
    <property type="entry name" value="PAS"/>
    <property type="match status" value="1"/>
</dbReference>
<dbReference type="InterPro" id="IPR001789">
    <property type="entry name" value="Sig_transdc_resp-reg_receiver"/>
</dbReference>
<evidence type="ECO:0000256" key="9">
    <source>
        <dbReference type="ARBA" id="ARBA00022777"/>
    </source>
</evidence>
<keyword evidence="11 16" id="KW-1133">Transmembrane helix</keyword>
<evidence type="ECO:0000313" key="23">
    <source>
        <dbReference type="Proteomes" id="UP000721236"/>
    </source>
</evidence>
<keyword evidence="5" id="KW-0997">Cell inner membrane</keyword>
<evidence type="ECO:0000256" key="14">
    <source>
        <dbReference type="PROSITE-ProRule" id="PRU00110"/>
    </source>
</evidence>
<dbReference type="InterPro" id="IPR004358">
    <property type="entry name" value="Sig_transdc_His_kin-like_C"/>
</dbReference>
<accession>A0ABN7Z1V5</accession>
<dbReference type="CDD" id="cd17546">
    <property type="entry name" value="REC_hyHK_CKI1_RcsC-like"/>
    <property type="match status" value="1"/>
</dbReference>